<evidence type="ECO:0000313" key="6">
    <source>
        <dbReference type="Proteomes" id="UP000824037"/>
    </source>
</evidence>
<dbReference type="EMBL" id="DXBY01000311">
    <property type="protein sequence ID" value="HIZ37677.1"/>
    <property type="molecule type" value="Genomic_DNA"/>
</dbReference>
<evidence type="ECO:0000313" key="5">
    <source>
        <dbReference type="EMBL" id="HIZ37677.1"/>
    </source>
</evidence>
<dbReference type="Gene3D" id="3.40.50.1980">
    <property type="entry name" value="Nitrogenase molybdenum iron protein domain"/>
    <property type="match status" value="2"/>
</dbReference>
<dbReference type="Proteomes" id="UP000824037">
    <property type="component" value="Unassembled WGS sequence"/>
</dbReference>
<feature type="signal peptide" evidence="3">
    <location>
        <begin position="1"/>
        <end position="27"/>
    </location>
</feature>
<dbReference type="AlphaFoldDB" id="A0A9D2EHQ6"/>
<dbReference type="InterPro" id="IPR050902">
    <property type="entry name" value="ABC_Transporter_SBP"/>
</dbReference>
<dbReference type="PROSITE" id="PS51257">
    <property type="entry name" value="PROKAR_LIPOPROTEIN"/>
    <property type="match status" value="1"/>
</dbReference>
<dbReference type="InterPro" id="IPR002491">
    <property type="entry name" value="ABC_transptr_periplasmic_BD"/>
</dbReference>
<dbReference type="PANTHER" id="PTHR30535:SF4">
    <property type="entry name" value="HEMIN-BINDING PERIPLASMIC PROTEIN HMUT"/>
    <property type="match status" value="1"/>
</dbReference>
<evidence type="ECO:0000256" key="3">
    <source>
        <dbReference type="SAM" id="SignalP"/>
    </source>
</evidence>
<feature type="region of interest" description="Disordered" evidence="2">
    <location>
        <begin position="24"/>
        <end position="59"/>
    </location>
</feature>
<feature type="chain" id="PRO_5039085080" evidence="3">
    <location>
        <begin position="28"/>
        <end position="374"/>
    </location>
</feature>
<dbReference type="PROSITE" id="PS50983">
    <property type="entry name" value="FE_B12_PBP"/>
    <property type="match status" value="1"/>
</dbReference>
<evidence type="ECO:0000259" key="4">
    <source>
        <dbReference type="PROSITE" id="PS50983"/>
    </source>
</evidence>
<reference evidence="5" key="2">
    <citation type="submission" date="2021-04" db="EMBL/GenBank/DDBJ databases">
        <authorList>
            <person name="Gilroy R."/>
        </authorList>
    </citation>
    <scope>NUCLEOTIDE SEQUENCE</scope>
    <source>
        <strain evidence="5">ChiGjej4B4-7305</strain>
    </source>
</reference>
<gene>
    <name evidence="5" type="ORF">H9815_18020</name>
</gene>
<comment type="caution">
    <text evidence="5">The sequence shown here is derived from an EMBL/GenBank/DDBJ whole genome shotgun (WGS) entry which is preliminary data.</text>
</comment>
<dbReference type="SUPFAM" id="SSF53807">
    <property type="entry name" value="Helical backbone' metal receptor"/>
    <property type="match status" value="1"/>
</dbReference>
<organism evidence="5 6">
    <name type="scientific">Candidatus Ruania gallistercoris</name>
    <dbReference type="NCBI Taxonomy" id="2838746"/>
    <lineage>
        <taxon>Bacteria</taxon>
        <taxon>Bacillati</taxon>
        <taxon>Actinomycetota</taxon>
        <taxon>Actinomycetes</taxon>
        <taxon>Micrococcales</taxon>
        <taxon>Ruaniaceae</taxon>
        <taxon>Ruania</taxon>
    </lineage>
</organism>
<comment type="similarity">
    <text evidence="1">Belongs to the bacterial solute-binding protein 8 family.</text>
</comment>
<reference evidence="5" key="1">
    <citation type="journal article" date="2021" name="PeerJ">
        <title>Extensive microbial diversity within the chicken gut microbiome revealed by metagenomics and culture.</title>
        <authorList>
            <person name="Gilroy R."/>
            <person name="Ravi A."/>
            <person name="Getino M."/>
            <person name="Pursley I."/>
            <person name="Horton D.L."/>
            <person name="Alikhan N.F."/>
            <person name="Baker D."/>
            <person name="Gharbi K."/>
            <person name="Hall N."/>
            <person name="Watson M."/>
            <person name="Adriaenssens E.M."/>
            <person name="Foster-Nyarko E."/>
            <person name="Jarju S."/>
            <person name="Secka A."/>
            <person name="Antonio M."/>
            <person name="Oren A."/>
            <person name="Chaudhuri R.R."/>
            <person name="La Ragione R."/>
            <person name="Hildebrand F."/>
            <person name="Pallen M.J."/>
        </authorList>
    </citation>
    <scope>NUCLEOTIDE SEQUENCE</scope>
    <source>
        <strain evidence="5">ChiGjej4B4-7305</strain>
    </source>
</reference>
<proteinExistence type="inferred from homology"/>
<name>A0A9D2EHQ6_9MICO</name>
<accession>A0A9D2EHQ6</accession>
<feature type="domain" description="Fe/B12 periplasmic-binding" evidence="4">
    <location>
        <begin position="112"/>
        <end position="374"/>
    </location>
</feature>
<evidence type="ECO:0000256" key="2">
    <source>
        <dbReference type="SAM" id="MobiDB-lite"/>
    </source>
</evidence>
<sequence>MTSPRILATLGAFALLAAAGCSASASGDDPPAQTTAPTDTASAASTPAEDSTSTEAATPDGVLNALEATGPASTATIADIEPVIDGASPSFPTTVTDATGEEITIDGADRVLSLDLYGTLTDTIVALGLQERLVGRANSDLQESLQDLPVVTQNGHDISIEAVLDLHPDLILTNTTIGSDTVYDQLEAGGVTVFRFEHTPSFEGISTTIEAVGAAFGMGEEATTLAEHTQDELDQALQYVDTLSSATPQEPRAIALYVRGTAGVFFILGADYGAADVLDALNLEDTAAENGITDINPANAEALLSLDPEIVLAMEGGVESTGGIDGLLERPGMAATTAGENRRVITAPDTQLLAYGPRTPEAVRALGEAIYTEQ</sequence>
<evidence type="ECO:0000256" key="1">
    <source>
        <dbReference type="ARBA" id="ARBA00008814"/>
    </source>
</evidence>
<keyword evidence="3" id="KW-0732">Signal</keyword>
<protein>
    <submittedName>
        <fullName evidence="5">ABC transporter substrate-binding protein</fullName>
    </submittedName>
</protein>
<dbReference type="Pfam" id="PF01497">
    <property type="entry name" value="Peripla_BP_2"/>
    <property type="match status" value="1"/>
</dbReference>
<dbReference type="PANTHER" id="PTHR30535">
    <property type="entry name" value="VITAMIN B12-BINDING PROTEIN"/>
    <property type="match status" value="1"/>
</dbReference>